<reference evidence="1" key="2">
    <citation type="submission" date="2016-06" db="EMBL/GenBank/DDBJ databases">
        <title>The genome of a short-lived fish provides insights into sex chromosome evolution and the genetic control of aging.</title>
        <authorList>
            <person name="Reichwald K."/>
            <person name="Felder M."/>
            <person name="Petzold A."/>
            <person name="Koch P."/>
            <person name="Groth M."/>
            <person name="Platzer M."/>
        </authorList>
    </citation>
    <scope>NUCLEOTIDE SEQUENCE</scope>
    <source>
        <tissue evidence="1">Brain</tissue>
    </source>
</reference>
<proteinExistence type="predicted"/>
<name>A0A1A8BJD2_NOTKA</name>
<dbReference type="AlphaFoldDB" id="A0A1A8BJD2"/>
<sequence length="49" mass="5576">LTTKGWATSTPQVVKPGNWGLMKVLKRNRWGSQRSIRSTPHHSHCCEDC</sequence>
<dbReference type="EMBL" id="HADZ01002795">
    <property type="protein sequence ID" value="SBP66736.1"/>
    <property type="molecule type" value="Transcribed_RNA"/>
</dbReference>
<evidence type="ECO:0000313" key="1">
    <source>
        <dbReference type="EMBL" id="SBP66736.1"/>
    </source>
</evidence>
<gene>
    <name evidence="1" type="primary">THAP6</name>
</gene>
<feature type="non-terminal residue" evidence="1">
    <location>
        <position position="1"/>
    </location>
</feature>
<accession>A0A1A8BJD2</accession>
<protein>
    <submittedName>
        <fullName evidence="1">THAP domain containing 6</fullName>
    </submittedName>
</protein>
<reference evidence="1" key="1">
    <citation type="submission" date="2016-05" db="EMBL/GenBank/DDBJ databases">
        <authorList>
            <person name="Lavstsen T."/>
            <person name="Jespersen J.S."/>
        </authorList>
    </citation>
    <scope>NUCLEOTIDE SEQUENCE</scope>
    <source>
        <tissue evidence="1">Brain</tissue>
    </source>
</reference>
<organism evidence="1">
    <name type="scientific">Nothobranchius kadleci</name>
    <name type="common">African annual killifish</name>
    <dbReference type="NCBI Taxonomy" id="1051664"/>
    <lineage>
        <taxon>Eukaryota</taxon>
        <taxon>Metazoa</taxon>
        <taxon>Chordata</taxon>
        <taxon>Craniata</taxon>
        <taxon>Vertebrata</taxon>
        <taxon>Euteleostomi</taxon>
        <taxon>Actinopterygii</taxon>
        <taxon>Neopterygii</taxon>
        <taxon>Teleostei</taxon>
        <taxon>Neoteleostei</taxon>
        <taxon>Acanthomorphata</taxon>
        <taxon>Ovalentaria</taxon>
        <taxon>Atherinomorphae</taxon>
        <taxon>Cyprinodontiformes</taxon>
        <taxon>Nothobranchiidae</taxon>
        <taxon>Nothobranchius</taxon>
    </lineage>
</organism>